<dbReference type="Gene3D" id="3.40.50.300">
    <property type="entry name" value="P-loop containing nucleotide triphosphate hydrolases"/>
    <property type="match status" value="1"/>
</dbReference>
<dbReference type="EC" id="3.6.5.-" evidence="5"/>
<accession>V6TFS3</accession>
<dbReference type="InterPro" id="IPR003593">
    <property type="entry name" value="AAA+_ATPase"/>
</dbReference>
<dbReference type="GO" id="GO:0005634">
    <property type="term" value="C:nucleus"/>
    <property type="evidence" value="ECO:0007669"/>
    <property type="project" value="UniProtKB-SubCell"/>
</dbReference>
<keyword evidence="6" id="KW-0175">Coiled coil</keyword>
<name>V6TFS3_GIAIN</name>
<organism evidence="8 9">
    <name type="scientific">Giardia intestinalis</name>
    <name type="common">Giardia lamblia</name>
    <dbReference type="NCBI Taxonomy" id="5741"/>
    <lineage>
        <taxon>Eukaryota</taxon>
        <taxon>Metamonada</taxon>
        <taxon>Diplomonadida</taxon>
        <taxon>Hexamitidae</taxon>
        <taxon>Giardiinae</taxon>
        <taxon>Giardia</taxon>
    </lineage>
</organism>
<dbReference type="VEuPathDB" id="GiardiaDB:GL50581_3229"/>
<feature type="domain" description="AAA+ ATPase" evidence="7">
    <location>
        <begin position="31"/>
        <end position="220"/>
    </location>
</feature>
<protein>
    <recommendedName>
        <fullName evidence="5">GPN-loop GTPase</fullName>
        <ecNumber evidence="5">3.6.5.-</ecNumber>
    </recommendedName>
</protein>
<evidence type="ECO:0000256" key="4">
    <source>
        <dbReference type="ARBA" id="ARBA00023134"/>
    </source>
</evidence>
<dbReference type="CDD" id="cd17870">
    <property type="entry name" value="GPN1"/>
    <property type="match status" value="1"/>
</dbReference>
<evidence type="ECO:0000256" key="1">
    <source>
        <dbReference type="ARBA" id="ARBA00005290"/>
    </source>
</evidence>
<comment type="subcellular location">
    <subcellularLocation>
        <location evidence="5">Cytoplasm</location>
    </subcellularLocation>
    <subcellularLocation>
        <location evidence="5">Nucleus</location>
    </subcellularLocation>
</comment>
<dbReference type="VEuPathDB" id="GiardiaDB:GL50803_0015164"/>
<dbReference type="GO" id="GO:0005737">
    <property type="term" value="C:cytoplasm"/>
    <property type="evidence" value="ECO:0007669"/>
    <property type="project" value="UniProtKB-SubCell"/>
</dbReference>
<keyword evidence="3 5" id="KW-0378">Hydrolase</keyword>
<dbReference type="FunFam" id="3.40.50.300:FF:003532">
    <property type="entry name" value="GPN-loop GTPase 2"/>
    <property type="match status" value="1"/>
</dbReference>
<dbReference type="Pfam" id="PF03029">
    <property type="entry name" value="ATP_bind_1"/>
    <property type="match status" value="1"/>
</dbReference>
<comment type="similarity">
    <text evidence="1 5">Belongs to the GPN-loop GTPase family.</text>
</comment>
<dbReference type="GO" id="GO:0005525">
    <property type="term" value="F:GTP binding"/>
    <property type="evidence" value="ECO:0007669"/>
    <property type="project" value="UniProtKB-KW"/>
</dbReference>
<dbReference type="Proteomes" id="UP000018320">
    <property type="component" value="Unassembled WGS sequence"/>
</dbReference>
<dbReference type="InterPro" id="IPR027417">
    <property type="entry name" value="P-loop_NTPase"/>
</dbReference>
<proteinExistence type="inferred from homology"/>
<comment type="caution">
    <text evidence="8">The sequence shown here is derived from an EMBL/GenBank/DDBJ whole genome shotgun (WGS) entry which is preliminary data.</text>
</comment>
<keyword evidence="4 5" id="KW-0342">GTP-binding</keyword>
<dbReference type="EMBL" id="AHGT01000022">
    <property type="protein sequence ID" value="ESU37783.1"/>
    <property type="molecule type" value="Genomic_DNA"/>
</dbReference>
<evidence type="ECO:0000256" key="5">
    <source>
        <dbReference type="RuleBase" id="RU365059"/>
    </source>
</evidence>
<reference evidence="9" key="1">
    <citation type="submission" date="2012-02" db="EMBL/GenBank/DDBJ databases">
        <title>Genome sequencing of Giardia lamblia Genotypes A2 and B isolates (DH and GS) and comparative analysis with the genomes of Genotypes A1 and E (WB and Pig).</title>
        <authorList>
            <person name="Adam R."/>
            <person name="Dahlstrom E."/>
            <person name="Martens C."/>
            <person name="Bruno D."/>
            <person name="Barbian K."/>
            <person name="Porcella S.F."/>
            <person name="Nash T."/>
        </authorList>
    </citation>
    <scope>NUCLEOTIDE SEQUENCE</scope>
    <source>
        <strain evidence="9">DH</strain>
    </source>
</reference>
<dbReference type="GO" id="GO:0003924">
    <property type="term" value="F:GTPase activity"/>
    <property type="evidence" value="ECO:0007669"/>
    <property type="project" value="InterPro"/>
</dbReference>
<evidence type="ECO:0000313" key="8">
    <source>
        <dbReference type="EMBL" id="ESU37783.1"/>
    </source>
</evidence>
<dbReference type="SUPFAM" id="SSF52540">
    <property type="entry name" value="P-loop containing nucleoside triphosphate hydrolases"/>
    <property type="match status" value="1"/>
</dbReference>
<evidence type="ECO:0000256" key="2">
    <source>
        <dbReference type="ARBA" id="ARBA00022741"/>
    </source>
</evidence>
<dbReference type="AlphaFoldDB" id="V6TFS3"/>
<dbReference type="VEuPathDB" id="GiardiaDB:QR46_0185"/>
<evidence type="ECO:0000259" key="7">
    <source>
        <dbReference type="SMART" id="SM00382"/>
    </source>
</evidence>
<sequence>MLFNSFMCQSECDHLKLTVVERQRIREMLHRPPVLLVIGMAGAGKTTFVQRLAAELNQHQAAYALKPRIRQDIVSKVPYIINLDPAVLDTPYIPSVDIRDTFNIGDLMKKHHWGPNGAIMATLNLFATKIDELDNLMRKKAERTSCYVVDTPGQIEVFTWSSSGEIVSKFFGSAYPTILLYVVDSERCLNPVTFVASMLYCCSIMERLELPVIIVFNKSDLIAPSLSVEPDTFNRWAPWVYMRNNVALSEAFSDFQERNVNSIAYSDIFYESLSTILEEFYNVIDYVNVSSYTGLGFEGLLDKIRRVSAQYIEEYPTRLDEYRRAVEQEKQQKEREKEDPYQSLFADMSLLPTRYVCGDDGVEVLEDSANLDGVD</sequence>
<keyword evidence="2 5" id="KW-0547">Nucleotide-binding</keyword>
<dbReference type="PANTHER" id="PTHR21231:SF8">
    <property type="entry name" value="GPN-LOOP GTPASE 1"/>
    <property type="match status" value="1"/>
</dbReference>
<dbReference type="InterPro" id="IPR004130">
    <property type="entry name" value="Gpn"/>
</dbReference>
<dbReference type="InterPro" id="IPR030230">
    <property type="entry name" value="Gpn1/Npa3/XAB1"/>
</dbReference>
<feature type="coiled-coil region" evidence="6">
    <location>
        <begin position="312"/>
        <end position="339"/>
    </location>
</feature>
<reference evidence="8 9" key="2">
    <citation type="journal article" date="2013" name="Genome Biol. Evol.">
        <title>Genome sequencing of Giardia lamblia genotypes A2 and B isolates (DH and GS) and comparative analysis with the genomes of genotypes A1 and E (WB and Pig).</title>
        <authorList>
            <person name="Adam R.D."/>
            <person name="Dahlstrom E.W."/>
            <person name="Martens C.A."/>
            <person name="Bruno D.P."/>
            <person name="Barbian K.D."/>
            <person name="Ricklefs S.M."/>
            <person name="Hernandez M.M."/>
            <person name="Narla N.P."/>
            <person name="Patel R.B."/>
            <person name="Porcella S.F."/>
            <person name="Nash T.E."/>
        </authorList>
    </citation>
    <scope>NUCLEOTIDE SEQUENCE [LARGE SCALE GENOMIC DNA]</scope>
    <source>
        <strain evidence="8 9">DH</strain>
    </source>
</reference>
<evidence type="ECO:0000256" key="3">
    <source>
        <dbReference type="ARBA" id="ARBA00022801"/>
    </source>
</evidence>
<dbReference type="PANTHER" id="PTHR21231">
    <property type="entry name" value="XPA-BINDING PROTEIN 1-RELATED"/>
    <property type="match status" value="1"/>
</dbReference>
<dbReference type="VEuPathDB" id="GiardiaDB:DHA2_15164"/>
<dbReference type="SMART" id="SM00382">
    <property type="entry name" value="AAA"/>
    <property type="match status" value="1"/>
</dbReference>
<keyword evidence="5" id="KW-0963">Cytoplasm</keyword>
<gene>
    <name evidence="8" type="ORF">DHA2_15164</name>
</gene>
<comment type="subunit">
    <text evidence="5">Binds to RNA polymerase II.</text>
</comment>
<evidence type="ECO:0000313" key="9">
    <source>
        <dbReference type="Proteomes" id="UP000018320"/>
    </source>
</evidence>
<evidence type="ECO:0000256" key="6">
    <source>
        <dbReference type="SAM" id="Coils"/>
    </source>
</evidence>
<comment type="function">
    <text evidence="5">Small GTPase required for proper nuclear import of RNA polymerase II (RNAPII). May act at an RNAP assembly step prior to nuclear import.</text>
</comment>